<evidence type="ECO:0000313" key="2">
    <source>
        <dbReference type="Proteomes" id="UP000221949"/>
    </source>
</evidence>
<dbReference type="EMBL" id="KX397373">
    <property type="protein sequence ID" value="ANZ50572.1"/>
    <property type="molecule type" value="Genomic_DNA"/>
</dbReference>
<accession>A0A1B2IH47</accession>
<sequence>MGFSKRGTVVFQKGHARLYKGKKLIHTFKYEENQLIINVVILGLASKWTPLDKTLAGRAMAKLRWKQRMAWRAPLPAEAFMVQPRHPHIITSAIISKIGVADLNKMITVRGETHDAG</sequence>
<name>A0A1B2IH47_9CAUD</name>
<reference evidence="2" key="1">
    <citation type="submission" date="2016-06" db="EMBL/GenBank/DDBJ databases">
        <authorList>
            <person name="Berg J.A."/>
            <person name="Stratton M.L."/>
            <person name="Esplin I.D."/>
            <person name="Jensen G.L."/>
            <person name="Merrill B.D."/>
            <person name="Breakwell D.P."/>
            <person name="Hope S."/>
            <person name="Grose J.H."/>
        </authorList>
    </citation>
    <scope>NUCLEOTIDE SEQUENCE [LARGE SCALE GENOMIC DNA]</scope>
</reference>
<organism evidence="1 2">
    <name type="scientific">Erwinia phage vB_EamM_Stratton</name>
    <dbReference type="NCBI Taxonomy" id="1883378"/>
    <lineage>
        <taxon>Viruses</taxon>
        <taxon>Duplodnaviria</taxon>
        <taxon>Heunggongvirae</taxon>
        <taxon>Uroviricota</taxon>
        <taxon>Caudoviricetes</taxon>
        <taxon>Chimalliviridae</taxon>
        <taxon>Erskinevirus</taxon>
        <taxon>Erskinevirus EaH2</taxon>
    </lineage>
</organism>
<evidence type="ECO:0000313" key="1">
    <source>
        <dbReference type="EMBL" id="ANZ50572.1"/>
    </source>
</evidence>
<proteinExistence type="predicted"/>
<gene>
    <name evidence="1" type="ORF">STRATTON_147</name>
</gene>
<dbReference type="Proteomes" id="UP000221949">
    <property type="component" value="Segment"/>
</dbReference>
<protein>
    <submittedName>
        <fullName evidence="1">Uncharacterized protein</fullName>
    </submittedName>
</protein>